<feature type="transmembrane region" description="Helical" evidence="1">
    <location>
        <begin position="51"/>
        <end position="73"/>
    </location>
</feature>
<dbReference type="AlphaFoldDB" id="A0A844FT25"/>
<dbReference type="Proteomes" id="UP000442619">
    <property type="component" value="Unassembled WGS sequence"/>
</dbReference>
<keyword evidence="1" id="KW-0472">Membrane</keyword>
<feature type="transmembrane region" description="Helical" evidence="1">
    <location>
        <begin position="26"/>
        <end position="45"/>
    </location>
</feature>
<protein>
    <submittedName>
        <fullName evidence="2">DUF202 domain-containing protein</fullName>
    </submittedName>
</protein>
<dbReference type="GeneID" id="54119518"/>
<evidence type="ECO:0000256" key="1">
    <source>
        <dbReference type="SAM" id="Phobius"/>
    </source>
</evidence>
<evidence type="ECO:0000313" key="3">
    <source>
        <dbReference type="Proteomes" id="UP000442619"/>
    </source>
</evidence>
<gene>
    <name evidence="2" type="ORF">FYJ79_04400</name>
</gene>
<proteinExistence type="predicted"/>
<keyword evidence="3" id="KW-1185">Reference proteome</keyword>
<organism evidence="2 3">
    <name type="scientific">Sharpea porci</name>
    <dbReference type="NCBI Taxonomy" id="2652286"/>
    <lineage>
        <taxon>Bacteria</taxon>
        <taxon>Bacillati</taxon>
        <taxon>Bacillota</taxon>
        <taxon>Erysipelotrichia</taxon>
        <taxon>Erysipelotrichales</taxon>
        <taxon>Coprobacillaceae</taxon>
        <taxon>Sharpea</taxon>
    </lineage>
</organism>
<name>A0A844FT25_9FIRM</name>
<reference evidence="2 3" key="1">
    <citation type="submission" date="2019-08" db="EMBL/GenBank/DDBJ databases">
        <title>In-depth cultivation of the pig gut microbiome towards novel bacterial diversity and tailored functional studies.</title>
        <authorList>
            <person name="Wylensek D."/>
            <person name="Hitch T.C.A."/>
            <person name="Clavel T."/>
        </authorList>
    </citation>
    <scope>NUCLEOTIDE SEQUENCE [LARGE SCALE GENOMIC DNA]</scope>
    <source>
        <strain evidence="2 3">CA-Schmier-601-WT-3</strain>
    </source>
</reference>
<keyword evidence="1" id="KW-1133">Transmembrane helix</keyword>
<keyword evidence="1" id="KW-0812">Transmembrane</keyword>
<dbReference type="RefSeq" id="WP_033162114.1">
    <property type="nucleotide sequence ID" value="NZ_JAQXUV010000034.1"/>
</dbReference>
<accession>A0A844FT25</accession>
<sequence>MTEETKQGYLTEIAYQKHMLKNLQRYMTLTFFISTISVVLLYYFHSHIFDTLFFVVLTVISVLATLVLLYGIILGRKNVNKVIDQFEKLIRS</sequence>
<evidence type="ECO:0000313" key="2">
    <source>
        <dbReference type="EMBL" id="MST88823.1"/>
    </source>
</evidence>
<comment type="caution">
    <text evidence="2">The sequence shown here is derived from an EMBL/GenBank/DDBJ whole genome shotgun (WGS) entry which is preliminary data.</text>
</comment>
<dbReference type="EMBL" id="VUNM01000006">
    <property type="protein sequence ID" value="MST88823.1"/>
    <property type="molecule type" value="Genomic_DNA"/>
</dbReference>